<dbReference type="AlphaFoldDB" id="A0A7W6BWG0"/>
<dbReference type="Gene3D" id="2.40.50.90">
    <property type="match status" value="1"/>
</dbReference>
<accession>A0A7W6BWG0</accession>
<keyword evidence="3" id="KW-1185">Reference proteome</keyword>
<proteinExistence type="predicted"/>
<evidence type="ECO:0000313" key="2">
    <source>
        <dbReference type="EMBL" id="MBB3935950.1"/>
    </source>
</evidence>
<keyword evidence="2" id="KW-0378">Hydrolase</keyword>
<feature type="compositionally biased region" description="Low complexity" evidence="1">
    <location>
        <begin position="98"/>
        <end position="111"/>
    </location>
</feature>
<name>A0A7W6BWG0_9HYPH</name>
<protein>
    <submittedName>
        <fullName evidence="2">Endonuclease YncB(Thermonuclease family)</fullName>
    </submittedName>
</protein>
<comment type="caution">
    <text evidence="2">The sequence shown here is derived from an EMBL/GenBank/DDBJ whole genome shotgun (WGS) entry which is preliminary data.</text>
</comment>
<dbReference type="OrthoDB" id="9810674at2"/>
<organism evidence="2 3">
    <name type="scientific">Aureimonas phyllosphaerae</name>
    <dbReference type="NCBI Taxonomy" id="1166078"/>
    <lineage>
        <taxon>Bacteria</taxon>
        <taxon>Pseudomonadati</taxon>
        <taxon>Pseudomonadota</taxon>
        <taxon>Alphaproteobacteria</taxon>
        <taxon>Hyphomicrobiales</taxon>
        <taxon>Aurantimonadaceae</taxon>
        <taxon>Aureimonas</taxon>
    </lineage>
</organism>
<keyword evidence="2" id="KW-0540">Nuclease</keyword>
<evidence type="ECO:0000256" key="1">
    <source>
        <dbReference type="SAM" id="MobiDB-lite"/>
    </source>
</evidence>
<sequence length="267" mass="27751">MQPLRIALGLLALVTVFFLVVPAQTTLFSGRRDAGEPTAAVERADATAGSEPAAVPLAVPVAAPAVRAIDATPIDTSGLTRLPAVTSGAATPPRPEMPEASAADEVPAAVQAPPPASEPEVASAAAAPDGPSYRLFPRPIAVDARTLKTGDLTLLVEDVEPVASDARCTDGTQAWPCATRARTALRGWIRGRSLMCAVSPDQRDAREIIAPCLLGEADVGDWVIRNGWAFAAPGSRYEAAEREAREARRGIWAYGLADDETAARSGG</sequence>
<evidence type="ECO:0000313" key="3">
    <source>
        <dbReference type="Proteomes" id="UP000531216"/>
    </source>
</evidence>
<dbReference type="RefSeq" id="WP_090963621.1">
    <property type="nucleotide sequence ID" value="NZ_FOOA01000009.1"/>
</dbReference>
<dbReference type="EMBL" id="JACIDO010000004">
    <property type="protein sequence ID" value="MBB3935950.1"/>
    <property type="molecule type" value="Genomic_DNA"/>
</dbReference>
<reference evidence="2 3" key="1">
    <citation type="submission" date="2020-08" db="EMBL/GenBank/DDBJ databases">
        <title>Genomic Encyclopedia of Type Strains, Phase IV (KMG-IV): sequencing the most valuable type-strain genomes for metagenomic binning, comparative biology and taxonomic classification.</title>
        <authorList>
            <person name="Goeker M."/>
        </authorList>
    </citation>
    <scope>NUCLEOTIDE SEQUENCE [LARGE SCALE GENOMIC DNA]</scope>
    <source>
        <strain evidence="2 3">DSM 25024</strain>
    </source>
</reference>
<feature type="compositionally biased region" description="Low complexity" evidence="1">
    <location>
        <begin position="118"/>
        <end position="128"/>
    </location>
</feature>
<dbReference type="GO" id="GO:0004519">
    <property type="term" value="F:endonuclease activity"/>
    <property type="evidence" value="ECO:0007669"/>
    <property type="project" value="UniProtKB-KW"/>
</dbReference>
<gene>
    <name evidence="2" type="ORF">GGR05_002100</name>
</gene>
<dbReference type="InterPro" id="IPR035437">
    <property type="entry name" value="SNase_OB-fold_sf"/>
</dbReference>
<keyword evidence="2" id="KW-0255">Endonuclease</keyword>
<feature type="region of interest" description="Disordered" evidence="1">
    <location>
        <begin position="80"/>
        <end position="129"/>
    </location>
</feature>
<dbReference type="Proteomes" id="UP000531216">
    <property type="component" value="Unassembled WGS sequence"/>
</dbReference>
<dbReference type="SUPFAM" id="SSF50199">
    <property type="entry name" value="Staphylococcal nuclease"/>
    <property type="match status" value="1"/>
</dbReference>